<keyword evidence="7" id="KW-1185">Reference proteome</keyword>
<reference evidence="6 7" key="1">
    <citation type="journal article" date="2015" name="Genome Announc.">
        <title>Expanding the biotechnology potential of lactobacilli through comparative genomics of 213 strains and associated genera.</title>
        <authorList>
            <person name="Sun Z."/>
            <person name="Harris H.M."/>
            <person name="McCann A."/>
            <person name="Guo C."/>
            <person name="Argimon S."/>
            <person name="Zhang W."/>
            <person name="Yang X."/>
            <person name="Jeffery I.B."/>
            <person name="Cooney J.C."/>
            <person name="Kagawa T.F."/>
            <person name="Liu W."/>
            <person name="Song Y."/>
            <person name="Salvetti E."/>
            <person name="Wrobel A."/>
            <person name="Rasinkangas P."/>
            <person name="Parkhill J."/>
            <person name="Rea M.C."/>
            <person name="O'Sullivan O."/>
            <person name="Ritari J."/>
            <person name="Douillard F.P."/>
            <person name="Paul Ross R."/>
            <person name="Yang R."/>
            <person name="Briner A.E."/>
            <person name="Felis G.E."/>
            <person name="de Vos W.M."/>
            <person name="Barrangou R."/>
            <person name="Klaenhammer T.R."/>
            <person name="Caufield P.W."/>
            <person name="Cui Y."/>
            <person name="Zhang H."/>
            <person name="O'Toole P.W."/>
        </authorList>
    </citation>
    <scope>NUCLEOTIDE SEQUENCE [LARGE SCALE GENOMIC DNA]</scope>
    <source>
        <strain evidence="6 7">DSM 20444</strain>
    </source>
</reference>
<dbReference type="PRINTS" id="PR00039">
    <property type="entry name" value="HTHLYSR"/>
</dbReference>
<evidence type="ECO:0000259" key="5">
    <source>
        <dbReference type="PROSITE" id="PS50931"/>
    </source>
</evidence>
<dbReference type="CDD" id="cd08434">
    <property type="entry name" value="PBP2_GltC_like"/>
    <property type="match status" value="1"/>
</dbReference>
<evidence type="ECO:0000256" key="1">
    <source>
        <dbReference type="ARBA" id="ARBA00009437"/>
    </source>
</evidence>
<dbReference type="PANTHER" id="PTHR30126">
    <property type="entry name" value="HTH-TYPE TRANSCRIPTIONAL REGULATOR"/>
    <property type="match status" value="1"/>
</dbReference>
<comment type="caution">
    <text evidence="6">The sequence shown here is derived from an EMBL/GenBank/DDBJ whole genome shotgun (WGS) entry which is preliminary data.</text>
</comment>
<dbReference type="GO" id="GO:0000976">
    <property type="term" value="F:transcription cis-regulatory region binding"/>
    <property type="evidence" value="ECO:0007669"/>
    <property type="project" value="TreeGrafter"/>
</dbReference>
<accession>A0A0R2EG25</accession>
<dbReference type="Pfam" id="PF03466">
    <property type="entry name" value="LysR_substrate"/>
    <property type="match status" value="1"/>
</dbReference>
<evidence type="ECO:0000256" key="2">
    <source>
        <dbReference type="ARBA" id="ARBA00023015"/>
    </source>
</evidence>
<dbReference type="PROSITE" id="PS50931">
    <property type="entry name" value="HTH_LYSR"/>
    <property type="match status" value="1"/>
</dbReference>
<dbReference type="InterPro" id="IPR000847">
    <property type="entry name" value="LysR_HTH_N"/>
</dbReference>
<name>A0A0R2EG25_9LACO</name>
<dbReference type="Pfam" id="PF00126">
    <property type="entry name" value="HTH_1"/>
    <property type="match status" value="1"/>
</dbReference>
<dbReference type="AlphaFoldDB" id="A0A0R2EG25"/>
<dbReference type="GO" id="GO:0003700">
    <property type="term" value="F:DNA-binding transcription factor activity"/>
    <property type="evidence" value="ECO:0007669"/>
    <property type="project" value="InterPro"/>
</dbReference>
<evidence type="ECO:0000256" key="4">
    <source>
        <dbReference type="ARBA" id="ARBA00023163"/>
    </source>
</evidence>
<dbReference type="SUPFAM" id="SSF53850">
    <property type="entry name" value="Periplasmic binding protein-like II"/>
    <property type="match status" value="1"/>
</dbReference>
<evidence type="ECO:0000313" key="6">
    <source>
        <dbReference type="EMBL" id="KRN11261.1"/>
    </source>
</evidence>
<evidence type="ECO:0000256" key="3">
    <source>
        <dbReference type="ARBA" id="ARBA00023125"/>
    </source>
</evidence>
<protein>
    <submittedName>
        <fullName evidence="6">LysR family transcriptional regulator</fullName>
    </submittedName>
</protein>
<dbReference type="InterPro" id="IPR036390">
    <property type="entry name" value="WH_DNA-bd_sf"/>
</dbReference>
<dbReference type="FunFam" id="1.10.10.10:FF:000001">
    <property type="entry name" value="LysR family transcriptional regulator"/>
    <property type="match status" value="1"/>
</dbReference>
<comment type="similarity">
    <text evidence="1">Belongs to the LysR transcriptional regulatory family.</text>
</comment>
<dbReference type="PANTHER" id="PTHR30126:SF39">
    <property type="entry name" value="HTH-TYPE TRANSCRIPTIONAL REGULATOR CYSL"/>
    <property type="match status" value="1"/>
</dbReference>
<sequence length="312" mass="35761">MKAMNLKHLYFFRELAHTEHMAKAAENLSISQPSLSYAIEHLESDLGVPLFEKDGRNIRLTAIGKIYLNYVESSLTTLNEGKNMVSQLLDVRQGHVDVGFTYTLGQELVPELITTFQKDVENKSISFNFYQNNTEELVKKLISEEYDVVFSSYIEQLNNESIKKKLAYVPVAKQELVLVTPKNHPLAKYSSISLNQLGNYPFINFSKNSGIRPLIDKLFQNNNIHPNVKAEIEEDHTIVGFVQHGYGIALIPHLSQLNTNLVHIAHIRESEAFNMIYLISKADHFLPPSTAKFKSFAINYCDKYFKKEQRYI</sequence>
<dbReference type="SUPFAM" id="SSF46785">
    <property type="entry name" value="Winged helix' DNA-binding domain"/>
    <property type="match status" value="1"/>
</dbReference>
<dbReference type="Proteomes" id="UP000050898">
    <property type="component" value="Unassembled WGS sequence"/>
</dbReference>
<dbReference type="Gene3D" id="1.10.10.10">
    <property type="entry name" value="Winged helix-like DNA-binding domain superfamily/Winged helix DNA-binding domain"/>
    <property type="match status" value="1"/>
</dbReference>
<keyword evidence="2" id="KW-0805">Transcription regulation</keyword>
<dbReference type="InterPro" id="IPR036388">
    <property type="entry name" value="WH-like_DNA-bd_sf"/>
</dbReference>
<gene>
    <name evidence="6" type="ORF">FD00_GL001264</name>
</gene>
<dbReference type="Gene3D" id="3.40.190.290">
    <property type="match status" value="1"/>
</dbReference>
<keyword evidence="3" id="KW-0238">DNA-binding</keyword>
<dbReference type="EMBL" id="AYYH01000003">
    <property type="protein sequence ID" value="KRN11261.1"/>
    <property type="molecule type" value="Genomic_DNA"/>
</dbReference>
<dbReference type="PATRIC" id="fig|1046596.6.peg.1347"/>
<organism evidence="6 7">
    <name type="scientific">Liquorilactobacillus mali KCTC 3596 = DSM 20444</name>
    <dbReference type="NCBI Taxonomy" id="1046596"/>
    <lineage>
        <taxon>Bacteria</taxon>
        <taxon>Bacillati</taxon>
        <taxon>Bacillota</taxon>
        <taxon>Bacilli</taxon>
        <taxon>Lactobacillales</taxon>
        <taxon>Lactobacillaceae</taxon>
        <taxon>Liquorilactobacillus</taxon>
    </lineage>
</organism>
<dbReference type="InterPro" id="IPR005119">
    <property type="entry name" value="LysR_subst-bd"/>
</dbReference>
<feature type="domain" description="HTH lysR-type" evidence="5">
    <location>
        <begin position="4"/>
        <end position="61"/>
    </location>
</feature>
<proteinExistence type="inferred from homology"/>
<evidence type="ECO:0000313" key="7">
    <source>
        <dbReference type="Proteomes" id="UP000050898"/>
    </source>
</evidence>
<keyword evidence="4" id="KW-0804">Transcription</keyword>